<comment type="caution">
    <text evidence="2">The sequence shown here is derived from an EMBL/GenBank/DDBJ whole genome shotgun (WGS) entry which is preliminary data.</text>
</comment>
<dbReference type="InterPro" id="IPR018657">
    <property type="entry name" value="LarA-like_N"/>
</dbReference>
<evidence type="ECO:0000313" key="2">
    <source>
        <dbReference type="EMBL" id="GAG29656.1"/>
    </source>
</evidence>
<reference evidence="2" key="1">
    <citation type="journal article" date="2014" name="Front. Microbiol.">
        <title>High frequency of phylogenetically diverse reductive dehalogenase-homologous genes in deep subseafloor sedimentary metagenomes.</title>
        <authorList>
            <person name="Kawai M."/>
            <person name="Futagami T."/>
            <person name="Toyoda A."/>
            <person name="Takaki Y."/>
            <person name="Nishi S."/>
            <person name="Hori S."/>
            <person name="Arai W."/>
            <person name="Tsubouchi T."/>
            <person name="Morono Y."/>
            <person name="Uchiyama I."/>
            <person name="Ito T."/>
            <person name="Fujiyama A."/>
            <person name="Inagaki F."/>
            <person name="Takami H."/>
        </authorList>
    </citation>
    <scope>NUCLEOTIDE SEQUENCE</scope>
    <source>
        <strain evidence="2">Expedition CK06-06</strain>
    </source>
</reference>
<dbReference type="AlphaFoldDB" id="X0XY27"/>
<name>X0XY27_9ZZZZ</name>
<evidence type="ECO:0000259" key="1">
    <source>
        <dbReference type="Pfam" id="PF09861"/>
    </source>
</evidence>
<feature type="domain" description="LarA-like N-terminal" evidence="1">
    <location>
        <begin position="8"/>
        <end position="198"/>
    </location>
</feature>
<dbReference type="PANTHER" id="PTHR33171">
    <property type="entry name" value="LAR_N DOMAIN-CONTAINING PROTEIN"/>
    <property type="match status" value="1"/>
</dbReference>
<accession>X0XY27</accession>
<dbReference type="Gene3D" id="3.40.50.11440">
    <property type="match status" value="1"/>
</dbReference>
<sequence>MIRRTLPYGDATIEVSLPDRTRFPSRGLRSSLQPVADQAEAVRSALAKPLGLPRIRQMAPPDARVLIAFDDPTIPSYGPVRRLVIEDVLEELAQAGVPEEKVNLVCANGLHRKWTSKELASILGEELVQRFGSRLACHDAEDPENLVYLGTTASGYDVEVHRLVADSDLTVYVNAGVMLGFSGGWKSVCVGLSTWRSI</sequence>
<dbReference type="InterPro" id="IPR048068">
    <property type="entry name" value="LarA-like"/>
</dbReference>
<dbReference type="Pfam" id="PF09861">
    <property type="entry name" value="Lar_N"/>
    <property type="match status" value="1"/>
</dbReference>
<dbReference type="PANTHER" id="PTHR33171:SF17">
    <property type="entry name" value="LARA-LIKE N-TERMINAL DOMAIN-CONTAINING PROTEIN"/>
    <property type="match status" value="1"/>
</dbReference>
<organism evidence="2">
    <name type="scientific">marine sediment metagenome</name>
    <dbReference type="NCBI Taxonomy" id="412755"/>
    <lineage>
        <taxon>unclassified sequences</taxon>
        <taxon>metagenomes</taxon>
        <taxon>ecological metagenomes</taxon>
    </lineage>
</organism>
<dbReference type="GO" id="GO:0050043">
    <property type="term" value="F:lactate racemase activity"/>
    <property type="evidence" value="ECO:0007669"/>
    <property type="project" value="InterPro"/>
</dbReference>
<gene>
    <name evidence="2" type="ORF">S01H1_71722</name>
</gene>
<proteinExistence type="predicted"/>
<dbReference type="EMBL" id="BARS01047781">
    <property type="protein sequence ID" value="GAG29656.1"/>
    <property type="molecule type" value="Genomic_DNA"/>
</dbReference>
<feature type="non-terminal residue" evidence="2">
    <location>
        <position position="198"/>
    </location>
</feature>
<protein>
    <recommendedName>
        <fullName evidence="1">LarA-like N-terminal domain-containing protein</fullName>
    </recommendedName>
</protein>